<dbReference type="Proteomes" id="UP000479710">
    <property type="component" value="Unassembled WGS sequence"/>
</dbReference>
<dbReference type="EMBL" id="SPHZ02000002">
    <property type="protein sequence ID" value="KAF0929245.1"/>
    <property type="molecule type" value="Genomic_DNA"/>
</dbReference>
<feature type="compositionally biased region" description="Basic and acidic residues" evidence="1">
    <location>
        <begin position="126"/>
        <end position="143"/>
    </location>
</feature>
<evidence type="ECO:0000256" key="1">
    <source>
        <dbReference type="SAM" id="MobiDB-lite"/>
    </source>
</evidence>
<sequence>MPSPEDQIGGADERWRWERERRRWERGADVVRERQRGEGLEERRGWRRWERGNVVARELRRGGWRSGQRGGRSGGSKSVGGRGGGGTGIRAVDHSLTLSLSLEPHWSGQADKRRCLDFGGLEAVARREPGARRRRAAKAEEAAGWRPPGQASGSGQAGWQRIGRRVVPRRAAHQGIGCRGGTSGASSVGAAAR</sequence>
<feature type="compositionally biased region" description="Low complexity" evidence="1">
    <location>
        <begin position="184"/>
        <end position="193"/>
    </location>
</feature>
<reference evidence="2 3" key="1">
    <citation type="submission" date="2019-11" db="EMBL/GenBank/DDBJ databases">
        <title>Whole genome sequence of Oryza granulata.</title>
        <authorList>
            <person name="Li W."/>
        </authorList>
    </citation>
    <scope>NUCLEOTIDE SEQUENCE [LARGE SCALE GENOMIC DNA]</scope>
    <source>
        <strain evidence="3">cv. Menghai</strain>
        <tissue evidence="2">Leaf</tissue>
    </source>
</reference>
<name>A0A6G1EXB2_9ORYZ</name>
<accession>A0A6G1EXB2</accession>
<organism evidence="2 3">
    <name type="scientific">Oryza meyeriana var. granulata</name>
    <dbReference type="NCBI Taxonomy" id="110450"/>
    <lineage>
        <taxon>Eukaryota</taxon>
        <taxon>Viridiplantae</taxon>
        <taxon>Streptophyta</taxon>
        <taxon>Embryophyta</taxon>
        <taxon>Tracheophyta</taxon>
        <taxon>Spermatophyta</taxon>
        <taxon>Magnoliopsida</taxon>
        <taxon>Liliopsida</taxon>
        <taxon>Poales</taxon>
        <taxon>Poaceae</taxon>
        <taxon>BOP clade</taxon>
        <taxon>Oryzoideae</taxon>
        <taxon>Oryzeae</taxon>
        <taxon>Oryzinae</taxon>
        <taxon>Oryza</taxon>
        <taxon>Oryza meyeriana</taxon>
    </lineage>
</organism>
<evidence type="ECO:0008006" key="4">
    <source>
        <dbReference type="Google" id="ProtNLM"/>
    </source>
</evidence>
<feature type="region of interest" description="Disordered" evidence="1">
    <location>
        <begin position="60"/>
        <end position="90"/>
    </location>
</feature>
<comment type="caution">
    <text evidence="2">The sequence shown here is derived from an EMBL/GenBank/DDBJ whole genome shotgun (WGS) entry which is preliminary data.</text>
</comment>
<feature type="compositionally biased region" description="Gly residues" evidence="1">
    <location>
        <begin position="64"/>
        <end position="88"/>
    </location>
</feature>
<gene>
    <name evidence="2" type="ORF">E2562_018766</name>
</gene>
<dbReference type="AlphaFoldDB" id="A0A6G1EXB2"/>
<feature type="compositionally biased region" description="Basic residues" evidence="1">
    <location>
        <begin position="162"/>
        <end position="172"/>
    </location>
</feature>
<evidence type="ECO:0000313" key="2">
    <source>
        <dbReference type="EMBL" id="KAF0929245.1"/>
    </source>
</evidence>
<keyword evidence="3" id="KW-1185">Reference proteome</keyword>
<feature type="region of interest" description="Disordered" evidence="1">
    <location>
        <begin position="126"/>
        <end position="193"/>
    </location>
</feature>
<proteinExistence type="predicted"/>
<feature type="compositionally biased region" description="Low complexity" evidence="1">
    <location>
        <begin position="147"/>
        <end position="158"/>
    </location>
</feature>
<protein>
    <recommendedName>
        <fullName evidence="4">DUF834 domain-containing protein</fullName>
    </recommendedName>
</protein>
<evidence type="ECO:0000313" key="3">
    <source>
        <dbReference type="Proteomes" id="UP000479710"/>
    </source>
</evidence>